<keyword evidence="1" id="KW-0813">Transport</keyword>
<evidence type="ECO:0000313" key="7">
    <source>
        <dbReference type="Proteomes" id="UP001499967"/>
    </source>
</evidence>
<dbReference type="CDD" id="cd03215">
    <property type="entry name" value="ABC_Carb_Monos_II"/>
    <property type="match status" value="1"/>
</dbReference>
<evidence type="ECO:0000259" key="5">
    <source>
        <dbReference type="PROSITE" id="PS50893"/>
    </source>
</evidence>
<evidence type="ECO:0000256" key="1">
    <source>
        <dbReference type="ARBA" id="ARBA00022448"/>
    </source>
</evidence>
<keyword evidence="2" id="KW-0677">Repeat</keyword>
<keyword evidence="4 6" id="KW-0067">ATP-binding</keyword>
<dbReference type="SUPFAM" id="SSF52540">
    <property type="entry name" value="P-loop containing nucleoside triphosphate hydrolases"/>
    <property type="match status" value="2"/>
</dbReference>
<evidence type="ECO:0000256" key="3">
    <source>
        <dbReference type="ARBA" id="ARBA00022741"/>
    </source>
</evidence>
<dbReference type="EMBL" id="BAAAHP010000177">
    <property type="protein sequence ID" value="GAA0896755.1"/>
    <property type="molecule type" value="Genomic_DNA"/>
</dbReference>
<keyword evidence="3" id="KW-0547">Nucleotide-binding</keyword>
<dbReference type="PROSITE" id="PS00211">
    <property type="entry name" value="ABC_TRANSPORTER_1"/>
    <property type="match status" value="1"/>
</dbReference>
<feature type="domain" description="ABC transporter" evidence="5">
    <location>
        <begin position="7"/>
        <end position="242"/>
    </location>
</feature>
<dbReference type="PANTHER" id="PTHR43790:SF9">
    <property type="entry name" value="GALACTOFURANOSE TRANSPORTER ATP-BINDING PROTEIN YTFR"/>
    <property type="match status" value="1"/>
</dbReference>
<organism evidence="6 7">
    <name type="scientific">Pseudonocardia zijingensis</name>
    <dbReference type="NCBI Taxonomy" id="153376"/>
    <lineage>
        <taxon>Bacteria</taxon>
        <taxon>Bacillati</taxon>
        <taxon>Actinomycetota</taxon>
        <taxon>Actinomycetes</taxon>
        <taxon>Pseudonocardiales</taxon>
        <taxon>Pseudonocardiaceae</taxon>
        <taxon>Pseudonocardia</taxon>
    </lineage>
</organism>
<dbReference type="InterPro" id="IPR003439">
    <property type="entry name" value="ABC_transporter-like_ATP-bd"/>
</dbReference>
<sequence>MEREVALIVRSLHKSYEGVPVLRGVDLTVGDGEIHALLGANGAGKSTVIRCLSGAERPDSGTVTVAGRTHSALTPAEARREGIAVIHQTPTVALSLDVAENVTLGVEPRRGPFRRRRAAREQAASALADLGSELGPRDDPTTLGNAGLQVIEIAKAMVRNPRVLILDEPTAALTEREVERLAERMRRLKARGLPLLFVTHRLTEALELADRVTVLRDGRVVLSAPAAELNKGDLVTAIAGRRQAQARDRPRRVSEVRPSLEVRGLAGPGFGPVDLTVGEGEIVGLYGLVGAGRTELLETLAGARRATAGGARIAGERLSLRSPAAVLGQGVALVPSDRLRTSIFPTLPAADNVLLPSYAHLARAGTARDRRAERTLFGAVAGAMSLAPNRPHLAAGRYSGGNQQKLVIGRWLNPRTGCRLLLLDEPTDGVDVAARAELYAALRRFVTTGGTAALLASSEPEELLAVADRVIVLARGRISGVLQRTDLDEHTLLELAHAGEQH</sequence>
<keyword evidence="7" id="KW-1185">Reference proteome</keyword>
<dbReference type="InterPro" id="IPR027417">
    <property type="entry name" value="P-loop_NTPase"/>
</dbReference>
<dbReference type="InterPro" id="IPR050107">
    <property type="entry name" value="ABC_carbohydrate_import_ATPase"/>
</dbReference>
<dbReference type="Proteomes" id="UP001499967">
    <property type="component" value="Unassembled WGS sequence"/>
</dbReference>
<reference evidence="6 7" key="1">
    <citation type="journal article" date="2019" name="Int. J. Syst. Evol. Microbiol.">
        <title>The Global Catalogue of Microorganisms (GCM) 10K type strain sequencing project: providing services to taxonomists for standard genome sequencing and annotation.</title>
        <authorList>
            <consortium name="The Broad Institute Genomics Platform"/>
            <consortium name="The Broad Institute Genome Sequencing Center for Infectious Disease"/>
            <person name="Wu L."/>
            <person name="Ma J."/>
        </authorList>
    </citation>
    <scope>NUCLEOTIDE SEQUENCE [LARGE SCALE GENOMIC DNA]</scope>
    <source>
        <strain evidence="6 7">JCM 11117</strain>
    </source>
</reference>
<gene>
    <name evidence="6" type="ORF">GCM10009559_55950</name>
</gene>
<comment type="caution">
    <text evidence="6">The sequence shown here is derived from an EMBL/GenBank/DDBJ whole genome shotgun (WGS) entry which is preliminary data.</text>
</comment>
<proteinExistence type="predicted"/>
<dbReference type="GO" id="GO:0005524">
    <property type="term" value="F:ATP binding"/>
    <property type="evidence" value="ECO:0007669"/>
    <property type="project" value="UniProtKB-KW"/>
</dbReference>
<dbReference type="InterPro" id="IPR017871">
    <property type="entry name" value="ABC_transporter-like_CS"/>
</dbReference>
<dbReference type="PROSITE" id="PS50893">
    <property type="entry name" value="ABC_TRANSPORTER_2"/>
    <property type="match status" value="2"/>
</dbReference>
<dbReference type="PANTHER" id="PTHR43790">
    <property type="entry name" value="CARBOHYDRATE TRANSPORT ATP-BINDING PROTEIN MG119-RELATED"/>
    <property type="match status" value="1"/>
</dbReference>
<feature type="domain" description="ABC transporter" evidence="5">
    <location>
        <begin position="251"/>
        <end position="500"/>
    </location>
</feature>
<name>A0ABN1N849_9PSEU</name>
<dbReference type="Pfam" id="PF00005">
    <property type="entry name" value="ABC_tran"/>
    <property type="match status" value="2"/>
</dbReference>
<dbReference type="CDD" id="cd03216">
    <property type="entry name" value="ABC_Carb_Monos_I"/>
    <property type="match status" value="1"/>
</dbReference>
<evidence type="ECO:0000256" key="2">
    <source>
        <dbReference type="ARBA" id="ARBA00022737"/>
    </source>
</evidence>
<protein>
    <submittedName>
        <fullName evidence="6">Sugar ABC transporter ATP-binding protein</fullName>
    </submittedName>
</protein>
<dbReference type="SMART" id="SM00382">
    <property type="entry name" value="AAA"/>
    <property type="match status" value="2"/>
</dbReference>
<evidence type="ECO:0000313" key="6">
    <source>
        <dbReference type="EMBL" id="GAA0896755.1"/>
    </source>
</evidence>
<accession>A0ABN1N849</accession>
<dbReference type="InterPro" id="IPR003593">
    <property type="entry name" value="AAA+_ATPase"/>
</dbReference>
<evidence type="ECO:0000256" key="4">
    <source>
        <dbReference type="ARBA" id="ARBA00022840"/>
    </source>
</evidence>
<dbReference type="Gene3D" id="3.40.50.300">
    <property type="entry name" value="P-loop containing nucleotide triphosphate hydrolases"/>
    <property type="match status" value="2"/>
</dbReference>